<gene>
    <name evidence="1" type="ORF">DC346_14940</name>
</gene>
<dbReference type="EMBL" id="QEWH01000112">
    <property type="protein sequence ID" value="RBA43177.1"/>
    <property type="molecule type" value="Genomic_DNA"/>
</dbReference>
<comment type="caution">
    <text evidence="1">The sequence shown here is derived from an EMBL/GenBank/DDBJ whole genome shotgun (WGS) entry which is preliminary data.</text>
</comment>
<protein>
    <submittedName>
        <fullName evidence="1">IS1595 family transposase</fullName>
    </submittedName>
</protein>
<sequence length="35" mass="4246">KQLFSSPIKETEYRFNHRNGNLYLDLLKLLRNNPL</sequence>
<evidence type="ECO:0000313" key="1">
    <source>
        <dbReference type="EMBL" id="RBA43177.1"/>
    </source>
</evidence>
<feature type="non-terminal residue" evidence="1">
    <location>
        <position position="1"/>
    </location>
</feature>
<reference evidence="1 2" key="1">
    <citation type="submission" date="2018-04" db="EMBL/GenBank/DDBJ databases">
        <title>Acinetobacter junii Genome sequencing and assembly.</title>
        <authorList>
            <person name="Su J."/>
            <person name="Rensing C."/>
            <person name="Mazhar H.S."/>
        </authorList>
    </citation>
    <scope>NUCLEOTIDE SEQUENCE [LARGE SCALE GENOMIC DNA]</scope>
    <source>
        <strain evidence="1 2">SC22</strain>
    </source>
</reference>
<evidence type="ECO:0000313" key="2">
    <source>
        <dbReference type="Proteomes" id="UP000253688"/>
    </source>
</evidence>
<name>A0A365PFB5_ACIJU</name>
<proteinExistence type="predicted"/>
<dbReference type="AlphaFoldDB" id="A0A365PFB5"/>
<accession>A0A365PFB5</accession>
<dbReference type="Proteomes" id="UP000253688">
    <property type="component" value="Unassembled WGS sequence"/>
</dbReference>
<organism evidence="1 2">
    <name type="scientific">Acinetobacter junii</name>
    <dbReference type="NCBI Taxonomy" id="40215"/>
    <lineage>
        <taxon>Bacteria</taxon>
        <taxon>Pseudomonadati</taxon>
        <taxon>Pseudomonadota</taxon>
        <taxon>Gammaproteobacteria</taxon>
        <taxon>Moraxellales</taxon>
        <taxon>Moraxellaceae</taxon>
        <taxon>Acinetobacter</taxon>
    </lineage>
</organism>